<keyword evidence="9" id="KW-1185">Reference proteome</keyword>
<evidence type="ECO:0000313" key="9">
    <source>
        <dbReference type="Proteomes" id="UP001642540"/>
    </source>
</evidence>
<feature type="transmembrane region" description="Helical" evidence="6">
    <location>
        <begin position="57"/>
        <end position="77"/>
    </location>
</feature>
<dbReference type="PROSITE" id="PS50262">
    <property type="entry name" value="G_PROTEIN_RECEP_F1_2"/>
    <property type="match status" value="1"/>
</dbReference>
<organism evidence="8 9">
    <name type="scientific">Orchesella dallaii</name>
    <dbReference type="NCBI Taxonomy" id="48710"/>
    <lineage>
        <taxon>Eukaryota</taxon>
        <taxon>Metazoa</taxon>
        <taxon>Ecdysozoa</taxon>
        <taxon>Arthropoda</taxon>
        <taxon>Hexapoda</taxon>
        <taxon>Collembola</taxon>
        <taxon>Entomobryomorpha</taxon>
        <taxon>Entomobryoidea</taxon>
        <taxon>Orchesellidae</taxon>
        <taxon>Orchesellinae</taxon>
        <taxon>Orchesella</taxon>
    </lineage>
</organism>
<dbReference type="InterPro" id="IPR052954">
    <property type="entry name" value="GPCR-Ligand_Int"/>
</dbReference>
<dbReference type="PANTHER" id="PTHR46641">
    <property type="entry name" value="FMRFAMIDE RECEPTOR-RELATED"/>
    <property type="match status" value="1"/>
</dbReference>
<evidence type="ECO:0000259" key="7">
    <source>
        <dbReference type="PROSITE" id="PS50262"/>
    </source>
</evidence>
<feature type="transmembrane region" description="Helical" evidence="6">
    <location>
        <begin position="180"/>
        <end position="197"/>
    </location>
</feature>
<accession>A0ABP1RQB1</accession>
<evidence type="ECO:0000313" key="8">
    <source>
        <dbReference type="EMBL" id="CAL8132868.1"/>
    </source>
</evidence>
<dbReference type="Proteomes" id="UP001642540">
    <property type="component" value="Unassembled WGS sequence"/>
</dbReference>
<evidence type="ECO:0000256" key="2">
    <source>
        <dbReference type="ARBA" id="ARBA00010663"/>
    </source>
</evidence>
<sequence length="390" mass="45015">MERKPERLDFWTCFFLDSNSHSLVIHLDNEITKNYSCKSHGIFFANEESSYNGHDMCITLCVLIFIVGISGIITNLFNVVLLRNSFGKVTCFKESLILLAVIELFLCFFTVLLSYQTIGILENLGRSEADFELFRISNISFQLGRTSSLYLTILVTIERYFSIISPVKTKEWLTVWRSRFGLIAILIFSFLINLPWMCKSTVVENDVYGWSNSNDTFPSTLSEFPYFIKRNKYAKMLNKNVQESLLGMNYFVPFPLLLILNGLLFKSIHTWTVSRPTLSGKQKRAINATKMFSFVVFILLSTHFVSCVVFIMSRFYNLVYRELMLVQSLCVVFGAAVNFLVYYMFGRGFRLEFWRYAGLIFRNRCACVTECQSKLKKDLPSASSSHDGLD</sequence>
<feature type="transmembrane region" description="Helical" evidence="6">
    <location>
        <begin position="97"/>
        <end position="118"/>
    </location>
</feature>
<proteinExistence type="inferred from homology"/>
<evidence type="ECO:0000256" key="6">
    <source>
        <dbReference type="SAM" id="Phobius"/>
    </source>
</evidence>
<evidence type="ECO:0000256" key="3">
    <source>
        <dbReference type="ARBA" id="ARBA00022692"/>
    </source>
</evidence>
<dbReference type="SUPFAM" id="SSF81321">
    <property type="entry name" value="Family A G protein-coupled receptor-like"/>
    <property type="match status" value="1"/>
</dbReference>
<keyword evidence="3 6" id="KW-0812">Transmembrane</keyword>
<gene>
    <name evidence="8" type="ORF">ODALV1_LOCUS24799</name>
</gene>
<feature type="domain" description="G-protein coupled receptors family 1 profile" evidence="7">
    <location>
        <begin position="74"/>
        <end position="342"/>
    </location>
</feature>
<dbReference type="PANTHER" id="PTHR46641:SF2">
    <property type="entry name" value="FMRFAMIDE RECEPTOR"/>
    <property type="match status" value="1"/>
</dbReference>
<protein>
    <recommendedName>
        <fullName evidence="7">G-protein coupled receptors family 1 profile domain-containing protein</fullName>
    </recommendedName>
</protein>
<name>A0ABP1RQB1_9HEXA</name>
<reference evidence="8 9" key="1">
    <citation type="submission" date="2024-08" db="EMBL/GenBank/DDBJ databases">
        <authorList>
            <person name="Cucini C."/>
            <person name="Frati F."/>
        </authorList>
    </citation>
    <scope>NUCLEOTIDE SEQUENCE [LARGE SCALE GENOMIC DNA]</scope>
</reference>
<dbReference type="InterPro" id="IPR017452">
    <property type="entry name" value="GPCR_Rhodpsn_7TM"/>
</dbReference>
<keyword evidence="5 6" id="KW-0472">Membrane</keyword>
<dbReference type="PRINTS" id="PR00237">
    <property type="entry name" value="GPCRRHODOPSN"/>
</dbReference>
<dbReference type="Gene3D" id="1.20.1070.10">
    <property type="entry name" value="Rhodopsin 7-helix transmembrane proteins"/>
    <property type="match status" value="1"/>
</dbReference>
<feature type="transmembrane region" description="Helical" evidence="6">
    <location>
        <begin position="324"/>
        <end position="345"/>
    </location>
</feature>
<dbReference type="EMBL" id="CAXLJM020000094">
    <property type="protein sequence ID" value="CAL8132868.1"/>
    <property type="molecule type" value="Genomic_DNA"/>
</dbReference>
<evidence type="ECO:0000256" key="1">
    <source>
        <dbReference type="ARBA" id="ARBA00004370"/>
    </source>
</evidence>
<comment type="caution">
    <text evidence="8">The sequence shown here is derived from an EMBL/GenBank/DDBJ whole genome shotgun (WGS) entry which is preliminary data.</text>
</comment>
<feature type="transmembrane region" description="Helical" evidence="6">
    <location>
        <begin position="245"/>
        <end position="265"/>
    </location>
</feature>
<feature type="transmembrane region" description="Helical" evidence="6">
    <location>
        <begin position="291"/>
        <end position="312"/>
    </location>
</feature>
<keyword evidence="4 6" id="KW-1133">Transmembrane helix</keyword>
<evidence type="ECO:0000256" key="4">
    <source>
        <dbReference type="ARBA" id="ARBA00022989"/>
    </source>
</evidence>
<dbReference type="InterPro" id="IPR000276">
    <property type="entry name" value="GPCR_Rhodpsn"/>
</dbReference>
<comment type="subcellular location">
    <subcellularLocation>
        <location evidence="1">Membrane</location>
    </subcellularLocation>
</comment>
<comment type="similarity">
    <text evidence="2">Belongs to the G-protein coupled receptor 1 family.</text>
</comment>
<evidence type="ECO:0000256" key="5">
    <source>
        <dbReference type="ARBA" id="ARBA00023136"/>
    </source>
</evidence>